<name>A0A9J6FJ73_HAELO</name>
<proteinExistence type="predicted"/>
<organism evidence="2 3">
    <name type="scientific">Haemaphysalis longicornis</name>
    <name type="common">Bush tick</name>
    <dbReference type="NCBI Taxonomy" id="44386"/>
    <lineage>
        <taxon>Eukaryota</taxon>
        <taxon>Metazoa</taxon>
        <taxon>Ecdysozoa</taxon>
        <taxon>Arthropoda</taxon>
        <taxon>Chelicerata</taxon>
        <taxon>Arachnida</taxon>
        <taxon>Acari</taxon>
        <taxon>Parasitiformes</taxon>
        <taxon>Ixodida</taxon>
        <taxon>Ixodoidea</taxon>
        <taxon>Ixodidae</taxon>
        <taxon>Haemaphysalinae</taxon>
        <taxon>Haemaphysalis</taxon>
    </lineage>
</organism>
<dbReference type="EMBL" id="JABSTR010000001">
    <property type="protein sequence ID" value="KAH9363053.1"/>
    <property type="molecule type" value="Genomic_DNA"/>
</dbReference>
<comment type="caution">
    <text evidence="2">The sequence shown here is derived from an EMBL/GenBank/DDBJ whole genome shotgun (WGS) entry which is preliminary data.</text>
</comment>
<gene>
    <name evidence="2" type="ORF">HPB48_014165</name>
</gene>
<sequence length="158" mass="17036">MELTVRADEAVSVRIRSAMSFADEMALLQAKLKVAEAELAAERLRSERLGSANNATASPIGQRAQGCSEMDGRLDCMSMLQGVLVDMPSQEALVLDWFAGAEARLDSYCVPQKWRAGVILPYLSARARGCLAGLSGEQRKSYAVLKAAVLKGLKAGFR</sequence>
<dbReference type="AlphaFoldDB" id="A0A9J6FJ73"/>
<evidence type="ECO:0000313" key="3">
    <source>
        <dbReference type="Proteomes" id="UP000821853"/>
    </source>
</evidence>
<evidence type="ECO:0000256" key="1">
    <source>
        <dbReference type="SAM" id="Coils"/>
    </source>
</evidence>
<protein>
    <submittedName>
        <fullName evidence="2">Uncharacterized protein</fullName>
    </submittedName>
</protein>
<reference evidence="2 3" key="1">
    <citation type="journal article" date="2020" name="Cell">
        <title>Large-Scale Comparative Analyses of Tick Genomes Elucidate Their Genetic Diversity and Vector Capacities.</title>
        <authorList>
            <consortium name="Tick Genome and Microbiome Consortium (TIGMIC)"/>
            <person name="Jia N."/>
            <person name="Wang J."/>
            <person name="Shi W."/>
            <person name="Du L."/>
            <person name="Sun Y."/>
            <person name="Zhan W."/>
            <person name="Jiang J.F."/>
            <person name="Wang Q."/>
            <person name="Zhang B."/>
            <person name="Ji P."/>
            <person name="Bell-Sakyi L."/>
            <person name="Cui X.M."/>
            <person name="Yuan T.T."/>
            <person name="Jiang B.G."/>
            <person name="Yang W.F."/>
            <person name="Lam T.T."/>
            <person name="Chang Q.C."/>
            <person name="Ding S.J."/>
            <person name="Wang X.J."/>
            <person name="Zhu J.G."/>
            <person name="Ruan X.D."/>
            <person name="Zhao L."/>
            <person name="Wei J.T."/>
            <person name="Ye R.Z."/>
            <person name="Que T.C."/>
            <person name="Du C.H."/>
            <person name="Zhou Y.H."/>
            <person name="Cheng J.X."/>
            <person name="Dai P.F."/>
            <person name="Guo W.B."/>
            <person name="Han X.H."/>
            <person name="Huang E.J."/>
            <person name="Li L.F."/>
            <person name="Wei W."/>
            <person name="Gao Y.C."/>
            <person name="Liu J.Z."/>
            <person name="Shao H.Z."/>
            <person name="Wang X."/>
            <person name="Wang C.C."/>
            <person name="Yang T.C."/>
            <person name="Huo Q.B."/>
            <person name="Li W."/>
            <person name="Chen H.Y."/>
            <person name="Chen S.E."/>
            <person name="Zhou L.G."/>
            <person name="Ni X.B."/>
            <person name="Tian J.H."/>
            <person name="Sheng Y."/>
            <person name="Liu T."/>
            <person name="Pan Y.S."/>
            <person name="Xia L.Y."/>
            <person name="Li J."/>
            <person name="Zhao F."/>
            <person name="Cao W.C."/>
        </authorList>
    </citation>
    <scope>NUCLEOTIDE SEQUENCE [LARGE SCALE GENOMIC DNA]</scope>
    <source>
        <strain evidence="2">HaeL-2018</strain>
    </source>
</reference>
<dbReference type="VEuPathDB" id="VectorBase:HLOH_059794"/>
<dbReference type="Proteomes" id="UP000821853">
    <property type="component" value="Chromosome 1"/>
</dbReference>
<keyword evidence="3" id="KW-1185">Reference proteome</keyword>
<keyword evidence="1" id="KW-0175">Coiled coil</keyword>
<evidence type="ECO:0000313" key="2">
    <source>
        <dbReference type="EMBL" id="KAH9363053.1"/>
    </source>
</evidence>
<accession>A0A9J6FJ73</accession>
<feature type="coiled-coil region" evidence="1">
    <location>
        <begin position="18"/>
        <end position="47"/>
    </location>
</feature>